<dbReference type="InterPro" id="IPR000115">
    <property type="entry name" value="PRibGlycinamide_synth"/>
</dbReference>
<evidence type="ECO:0000256" key="11">
    <source>
        <dbReference type="ARBA" id="ARBA00042864"/>
    </source>
</evidence>
<comment type="catalytic activity">
    <reaction evidence="12">
        <text>5-phospho-beta-D-ribosylamine + glycine + ATP = N(1)-(5-phospho-beta-D-ribosyl)glycinamide + ADP + phosphate + H(+)</text>
        <dbReference type="Rhea" id="RHEA:17453"/>
        <dbReference type="ChEBI" id="CHEBI:15378"/>
        <dbReference type="ChEBI" id="CHEBI:30616"/>
        <dbReference type="ChEBI" id="CHEBI:43474"/>
        <dbReference type="ChEBI" id="CHEBI:57305"/>
        <dbReference type="ChEBI" id="CHEBI:58681"/>
        <dbReference type="ChEBI" id="CHEBI:143788"/>
        <dbReference type="ChEBI" id="CHEBI:456216"/>
        <dbReference type="EC" id="6.3.4.13"/>
    </reaction>
</comment>
<evidence type="ECO:0000256" key="5">
    <source>
        <dbReference type="ARBA" id="ARBA00022598"/>
    </source>
</evidence>
<evidence type="ECO:0000256" key="1">
    <source>
        <dbReference type="ARBA" id="ARBA00001936"/>
    </source>
</evidence>
<dbReference type="SMART" id="SM01209">
    <property type="entry name" value="GARS_A"/>
    <property type="match status" value="1"/>
</dbReference>
<dbReference type="EMBL" id="CP001620">
    <property type="protein sequence ID" value="ACR17144.1"/>
    <property type="molecule type" value="Genomic_DNA"/>
</dbReference>
<evidence type="ECO:0000256" key="9">
    <source>
        <dbReference type="ARBA" id="ARBA00038345"/>
    </source>
</evidence>
<dbReference type="InterPro" id="IPR016185">
    <property type="entry name" value="PreATP-grasp_dom_sf"/>
</dbReference>
<dbReference type="Pfam" id="PF01071">
    <property type="entry name" value="GARS_A"/>
    <property type="match status" value="1"/>
</dbReference>
<evidence type="ECO:0000256" key="7">
    <source>
        <dbReference type="ARBA" id="ARBA00022755"/>
    </source>
</evidence>
<dbReference type="GO" id="GO:0006189">
    <property type="term" value="P:'de novo' IMP biosynthetic process"/>
    <property type="evidence" value="ECO:0007669"/>
    <property type="project" value="UniProtKB-UniRule"/>
</dbReference>
<dbReference type="InterPro" id="IPR011054">
    <property type="entry name" value="Rudment_hybrid_motif"/>
</dbReference>
<evidence type="ECO:0000259" key="15">
    <source>
        <dbReference type="PROSITE" id="PS50975"/>
    </source>
</evidence>
<dbReference type="InterPro" id="IPR020559">
    <property type="entry name" value="PRibGlycinamide_synth_CS"/>
</dbReference>
<feature type="domain" description="ATP-grasp" evidence="15">
    <location>
        <begin position="227"/>
        <end position="430"/>
    </location>
</feature>
<feature type="compositionally biased region" description="Basic and acidic residues" evidence="14">
    <location>
        <begin position="9"/>
        <end position="21"/>
    </location>
</feature>
<evidence type="ECO:0000256" key="2">
    <source>
        <dbReference type="ARBA" id="ARBA00001946"/>
    </source>
</evidence>
<gene>
    <name evidence="12" type="primary">purD</name>
    <name evidence="16" type="ordered locus">ckrop_0365</name>
</gene>
<evidence type="ECO:0000313" key="17">
    <source>
        <dbReference type="Proteomes" id="UP000001473"/>
    </source>
</evidence>
<dbReference type="PROSITE" id="PS00184">
    <property type="entry name" value="GARS"/>
    <property type="match status" value="1"/>
</dbReference>
<dbReference type="Pfam" id="PF02843">
    <property type="entry name" value="GARS_C"/>
    <property type="match status" value="1"/>
</dbReference>
<dbReference type="HAMAP" id="MF_00138">
    <property type="entry name" value="GARS"/>
    <property type="match status" value="1"/>
</dbReference>
<evidence type="ECO:0000256" key="3">
    <source>
        <dbReference type="ARBA" id="ARBA00005174"/>
    </source>
</evidence>
<dbReference type="InterPro" id="IPR020561">
    <property type="entry name" value="PRibGlycinamid_synth_ATP-grasp"/>
</dbReference>
<sequence>MDVSMGNFKSRDQHAGTRRVEGVGNGAANVVGDGRNMRPFVETQVRPPVNFLNGDNQGVTVRDGFDGEECGDGVVAVHEPTWDLAVDDFREYGSHKSRVAISEVGKKLCMSGGCLRVLGMQILVLGNGSREHALLYSLSKDSQVSGLHVAPGNDGMTAIAQLHPDIDINDGSQVVGLATSLGADLVVIGPEAPLVAGVADALRDAHIPVFGPGGQAAQIEGSKAFAKDVMKAANVRTAQAESLQPGASADQVDAVLNDFGPTFVVKDDGLAGGKGVVVTQDRDEARDHAVAVLESGHPVLVESFLDGPEISLFCLVDSDTVVPLLPAQDHKRVGEGDTGPNTGGMGAYAPLPWLPEGAVDRIVDEIVQPVASEMVKRGCPFNGLLYAGLAWGKEGPVVVEFNCRFGDPETQAVLELLDTPLAGVLNSVATGHLADVPPLTWKDGYAVTVVLAAQGYPAGPRKGDPISGAEPGTEDDGVRHAGVARLGDRLVSSGGRVLSVVGVGKDLDEARAKVYRKMEGISLPGGHYRRDIAQKAVEGRIGIAN</sequence>
<keyword evidence="8 13" id="KW-0067">ATP-binding</keyword>
<dbReference type="HOGENOM" id="CLU_027420_3_0_11"/>
<dbReference type="Gene3D" id="3.90.600.10">
    <property type="entry name" value="Phosphoribosylglycinamide synthetase, C-terminal domain"/>
    <property type="match status" value="1"/>
</dbReference>
<dbReference type="SUPFAM" id="SSF52440">
    <property type="entry name" value="PreATP-grasp domain"/>
    <property type="match status" value="1"/>
</dbReference>
<proteinExistence type="inferred from homology"/>
<comment type="pathway">
    <text evidence="3 12">Purine metabolism; IMP biosynthesis via de novo pathway; N(1)-(5-phospho-D-ribosyl)glycinamide from 5-phospho-alpha-D-ribose 1-diphosphate: step 2/2.</text>
</comment>
<evidence type="ECO:0000256" key="13">
    <source>
        <dbReference type="PROSITE-ProRule" id="PRU00409"/>
    </source>
</evidence>
<dbReference type="InterPro" id="IPR011761">
    <property type="entry name" value="ATP-grasp"/>
</dbReference>
<dbReference type="Gene3D" id="3.40.50.20">
    <property type="match status" value="1"/>
</dbReference>
<dbReference type="Proteomes" id="UP000001473">
    <property type="component" value="Chromosome"/>
</dbReference>
<dbReference type="SUPFAM" id="SSF51246">
    <property type="entry name" value="Rudiment single hybrid motif"/>
    <property type="match status" value="1"/>
</dbReference>
<dbReference type="NCBIfam" id="TIGR00877">
    <property type="entry name" value="purD"/>
    <property type="match status" value="1"/>
</dbReference>
<dbReference type="InterPro" id="IPR020562">
    <property type="entry name" value="PRibGlycinamide_synth_N"/>
</dbReference>
<dbReference type="PANTHER" id="PTHR43472">
    <property type="entry name" value="PHOSPHORIBOSYLAMINE--GLYCINE LIGASE"/>
    <property type="match status" value="1"/>
</dbReference>
<evidence type="ECO:0000256" key="4">
    <source>
        <dbReference type="ARBA" id="ARBA00013255"/>
    </source>
</evidence>
<dbReference type="PROSITE" id="PS50975">
    <property type="entry name" value="ATP_GRASP"/>
    <property type="match status" value="1"/>
</dbReference>
<dbReference type="eggNOG" id="COG0151">
    <property type="taxonomic scope" value="Bacteria"/>
</dbReference>
<feature type="region of interest" description="Disordered" evidence="14">
    <location>
        <begin position="1"/>
        <end position="28"/>
    </location>
</feature>
<reference evidence="16 17" key="1">
    <citation type="journal article" date="2008" name="J. Biotechnol.">
        <title>Ultrafast pyrosequencing of Corynebacterium kroppenstedtii DSM44385 revealed insights into the physiology of a lipophilic corynebacterium that lacks mycolic acids.</title>
        <authorList>
            <person name="Tauch A."/>
            <person name="Schneider J."/>
            <person name="Szczepanowski R."/>
            <person name="Tilker A."/>
            <person name="Viehoever P."/>
            <person name="Gartemann K.-H."/>
            <person name="Arnold W."/>
            <person name="Blom J."/>
            <person name="Brinkrolf K."/>
            <person name="Brune I."/>
            <person name="Goetker S."/>
            <person name="Weisshaar B."/>
            <person name="Goesmann A."/>
            <person name="Droege M."/>
            <person name="Puehler A."/>
        </authorList>
    </citation>
    <scope>NUCLEOTIDE SEQUENCE [LARGE SCALE GENOMIC DNA]</scope>
    <source>
        <strain evidence="17">DSM 44385 / JCM 11950 / CIP 105744 / CCUG 35717</strain>
    </source>
</reference>
<dbReference type="GO" id="GO:0005524">
    <property type="term" value="F:ATP binding"/>
    <property type="evidence" value="ECO:0007669"/>
    <property type="project" value="UniProtKB-UniRule"/>
</dbReference>
<dbReference type="InterPro" id="IPR013815">
    <property type="entry name" value="ATP_grasp_subdomain_1"/>
</dbReference>
<dbReference type="KEGG" id="ckp:ckrop_0365"/>
<dbReference type="STRING" id="645127.ckrop_0365"/>
<dbReference type="Gene3D" id="3.30.1490.20">
    <property type="entry name" value="ATP-grasp fold, A domain"/>
    <property type="match status" value="1"/>
</dbReference>
<dbReference type="AlphaFoldDB" id="C4LH39"/>
<keyword evidence="17" id="KW-1185">Reference proteome</keyword>
<accession>C4LH39</accession>
<keyword evidence="5 12" id="KW-0436">Ligase</keyword>
<dbReference type="GO" id="GO:0004637">
    <property type="term" value="F:phosphoribosylamine-glycine ligase activity"/>
    <property type="evidence" value="ECO:0007669"/>
    <property type="project" value="UniProtKB-UniRule"/>
</dbReference>
<evidence type="ECO:0000256" key="6">
    <source>
        <dbReference type="ARBA" id="ARBA00022741"/>
    </source>
</evidence>
<evidence type="ECO:0000256" key="10">
    <source>
        <dbReference type="ARBA" id="ARBA00042242"/>
    </source>
</evidence>
<keyword evidence="6 13" id="KW-0547">Nucleotide-binding</keyword>
<dbReference type="EC" id="6.3.4.13" evidence="4 12"/>
<organism evidence="16 17">
    <name type="scientific">Corynebacterium kroppenstedtii (strain DSM 44385 / JCM 11950 / CIP 105744 / CCUG 35717)</name>
    <dbReference type="NCBI Taxonomy" id="645127"/>
    <lineage>
        <taxon>Bacteria</taxon>
        <taxon>Bacillati</taxon>
        <taxon>Actinomycetota</taxon>
        <taxon>Actinomycetes</taxon>
        <taxon>Mycobacteriales</taxon>
        <taxon>Corynebacteriaceae</taxon>
        <taxon>Corynebacterium</taxon>
    </lineage>
</organism>
<dbReference type="GO" id="GO:0046872">
    <property type="term" value="F:metal ion binding"/>
    <property type="evidence" value="ECO:0007669"/>
    <property type="project" value="InterPro"/>
</dbReference>
<dbReference type="PANTHER" id="PTHR43472:SF1">
    <property type="entry name" value="PHOSPHORIBOSYLAMINE--GLYCINE LIGASE, CHLOROPLASTIC"/>
    <property type="match status" value="1"/>
</dbReference>
<evidence type="ECO:0000313" key="16">
    <source>
        <dbReference type="EMBL" id="ACR17144.1"/>
    </source>
</evidence>
<comment type="cofactor">
    <cofactor evidence="2">
        <name>Mg(2+)</name>
        <dbReference type="ChEBI" id="CHEBI:18420"/>
    </cofactor>
</comment>
<name>C4LH39_CORK4</name>
<dbReference type="SUPFAM" id="SSF56059">
    <property type="entry name" value="Glutathione synthetase ATP-binding domain-like"/>
    <property type="match status" value="1"/>
</dbReference>
<dbReference type="UniPathway" id="UPA00074">
    <property type="reaction ID" value="UER00125"/>
</dbReference>
<keyword evidence="7 12" id="KW-0658">Purine biosynthesis</keyword>
<protein>
    <recommendedName>
        <fullName evidence="4 12">Phosphoribosylamine--glycine ligase</fullName>
        <ecNumber evidence="4 12">6.3.4.13</ecNumber>
    </recommendedName>
    <alternativeName>
        <fullName evidence="12">GARS</fullName>
    </alternativeName>
    <alternativeName>
        <fullName evidence="10 12">Glycinamide ribonucleotide synthetase</fullName>
    </alternativeName>
    <alternativeName>
        <fullName evidence="11 12">Phosphoribosylglycinamide synthetase</fullName>
    </alternativeName>
</protein>
<dbReference type="Gene3D" id="3.30.470.20">
    <property type="entry name" value="ATP-grasp fold, B domain"/>
    <property type="match status" value="1"/>
</dbReference>
<dbReference type="SMART" id="SM01210">
    <property type="entry name" value="GARS_C"/>
    <property type="match status" value="1"/>
</dbReference>
<comment type="cofactor">
    <cofactor evidence="1">
        <name>Mn(2+)</name>
        <dbReference type="ChEBI" id="CHEBI:29035"/>
    </cofactor>
</comment>
<evidence type="ECO:0000256" key="14">
    <source>
        <dbReference type="SAM" id="MobiDB-lite"/>
    </source>
</evidence>
<dbReference type="Pfam" id="PF02844">
    <property type="entry name" value="GARS_N"/>
    <property type="match status" value="1"/>
</dbReference>
<dbReference type="InterPro" id="IPR020560">
    <property type="entry name" value="PRibGlycinamide_synth_C-dom"/>
</dbReference>
<dbReference type="GO" id="GO:0009113">
    <property type="term" value="P:purine nucleobase biosynthetic process"/>
    <property type="evidence" value="ECO:0007669"/>
    <property type="project" value="InterPro"/>
</dbReference>
<comment type="similarity">
    <text evidence="9 12">Belongs to the GARS family.</text>
</comment>
<dbReference type="InterPro" id="IPR037123">
    <property type="entry name" value="PRibGlycinamide_synth_C_sf"/>
</dbReference>
<evidence type="ECO:0000256" key="12">
    <source>
        <dbReference type="HAMAP-Rule" id="MF_00138"/>
    </source>
</evidence>
<evidence type="ECO:0000256" key="8">
    <source>
        <dbReference type="ARBA" id="ARBA00022840"/>
    </source>
</evidence>